<gene>
    <name evidence="1" type="ORF">HGM15179_004412</name>
</gene>
<dbReference type="OrthoDB" id="9170669at2759"/>
<dbReference type="AlphaFoldDB" id="A0A8K1GS21"/>
<dbReference type="PANTHER" id="PTHR33332">
    <property type="entry name" value="REVERSE TRANSCRIPTASE DOMAIN-CONTAINING PROTEIN"/>
    <property type="match status" value="1"/>
</dbReference>
<evidence type="ECO:0000313" key="1">
    <source>
        <dbReference type="EMBL" id="TRZ22704.1"/>
    </source>
</evidence>
<accession>A0A8K1GS21</accession>
<dbReference type="Proteomes" id="UP000796761">
    <property type="component" value="Unassembled WGS sequence"/>
</dbReference>
<protein>
    <recommendedName>
        <fullName evidence="3">Reverse transcriptase domain-containing protein</fullName>
    </recommendedName>
</protein>
<keyword evidence="2" id="KW-1185">Reference proteome</keyword>
<comment type="caution">
    <text evidence="1">The sequence shown here is derived from an EMBL/GenBank/DDBJ whole genome shotgun (WGS) entry which is preliminary data.</text>
</comment>
<organism evidence="1 2">
    <name type="scientific">Zosterops borbonicus</name>
    <dbReference type="NCBI Taxonomy" id="364589"/>
    <lineage>
        <taxon>Eukaryota</taxon>
        <taxon>Metazoa</taxon>
        <taxon>Chordata</taxon>
        <taxon>Craniata</taxon>
        <taxon>Vertebrata</taxon>
        <taxon>Euteleostomi</taxon>
        <taxon>Archelosauria</taxon>
        <taxon>Archosauria</taxon>
        <taxon>Dinosauria</taxon>
        <taxon>Saurischia</taxon>
        <taxon>Theropoda</taxon>
        <taxon>Coelurosauria</taxon>
        <taxon>Aves</taxon>
        <taxon>Neognathae</taxon>
        <taxon>Neoaves</taxon>
        <taxon>Telluraves</taxon>
        <taxon>Australaves</taxon>
        <taxon>Passeriformes</taxon>
        <taxon>Sylvioidea</taxon>
        <taxon>Zosteropidae</taxon>
        <taxon>Zosterops</taxon>
    </lineage>
</organism>
<reference evidence="1" key="1">
    <citation type="submission" date="2019-04" db="EMBL/GenBank/DDBJ databases">
        <title>Genome assembly of Zosterops borbonicus 15179.</title>
        <authorList>
            <person name="Leroy T."/>
            <person name="Anselmetti Y."/>
            <person name="Tilak M.-K."/>
            <person name="Nabholz B."/>
        </authorList>
    </citation>
    <scope>NUCLEOTIDE SEQUENCE</scope>
    <source>
        <strain evidence="1">HGM_15179</strain>
        <tissue evidence="1">Muscle</tissue>
    </source>
</reference>
<evidence type="ECO:0008006" key="3">
    <source>
        <dbReference type="Google" id="ProtNLM"/>
    </source>
</evidence>
<proteinExistence type="predicted"/>
<evidence type="ECO:0000313" key="2">
    <source>
        <dbReference type="Proteomes" id="UP000796761"/>
    </source>
</evidence>
<sequence length="225" mass="25382">MQRLVTNASHSQWTLVTSDSPQAPILGTVLSNIFINYIEEGIKGTLSKSVDGIEPSSTVTTLEGWDGIQRDLNKLRKWAHGNLMRINKAKCKEWHLGQDNLPYQHRQGDEQIKSRPSEKDLVVLVDERLDVTQFCALTQKCVLGCIQTSVASSAKEGILPLYSALMRPQLECCIQLSGSQNKKEMNLLDQVLRCAIRMISGMYHLFYKEGQRIRILQPGKEKALE</sequence>
<name>A0A8K1GS21_9PASS</name>
<dbReference type="EMBL" id="SWJQ01000090">
    <property type="protein sequence ID" value="TRZ22704.1"/>
    <property type="molecule type" value="Genomic_DNA"/>
</dbReference>